<dbReference type="EC" id="2.7.7.18" evidence="9"/>
<accession>A0A644YW75</accession>
<feature type="domain" description="Cytidyltransferase-like" evidence="8">
    <location>
        <begin position="5"/>
        <end position="166"/>
    </location>
</feature>
<keyword evidence="4 9" id="KW-0548">Nucleotidyltransferase</keyword>
<dbReference type="InterPro" id="IPR004821">
    <property type="entry name" value="Cyt_trans-like"/>
</dbReference>
<evidence type="ECO:0000259" key="8">
    <source>
        <dbReference type="Pfam" id="PF01467"/>
    </source>
</evidence>
<dbReference type="Pfam" id="PF01467">
    <property type="entry name" value="CTP_transf_like"/>
    <property type="match status" value="1"/>
</dbReference>
<comment type="caution">
    <text evidence="9">The sequence shown here is derived from an EMBL/GenBank/DDBJ whole genome shotgun (WGS) entry which is preliminary data.</text>
</comment>
<evidence type="ECO:0000256" key="2">
    <source>
        <dbReference type="ARBA" id="ARBA00022642"/>
    </source>
</evidence>
<evidence type="ECO:0000256" key="1">
    <source>
        <dbReference type="ARBA" id="ARBA00004790"/>
    </source>
</evidence>
<dbReference type="NCBIfam" id="TIGR00125">
    <property type="entry name" value="cyt_tran_rel"/>
    <property type="match status" value="1"/>
</dbReference>
<dbReference type="GO" id="GO:0004515">
    <property type="term" value="F:nicotinate-nucleotide adenylyltransferase activity"/>
    <property type="evidence" value="ECO:0007669"/>
    <property type="project" value="UniProtKB-EC"/>
</dbReference>
<organism evidence="9">
    <name type="scientific">bioreactor metagenome</name>
    <dbReference type="NCBI Taxonomy" id="1076179"/>
    <lineage>
        <taxon>unclassified sequences</taxon>
        <taxon>metagenomes</taxon>
        <taxon>ecological metagenomes</taxon>
    </lineage>
</organism>
<dbReference type="PANTHER" id="PTHR39321:SF3">
    <property type="entry name" value="PHOSPHOPANTETHEINE ADENYLYLTRANSFERASE"/>
    <property type="match status" value="1"/>
</dbReference>
<dbReference type="Gene3D" id="3.40.50.620">
    <property type="entry name" value="HUPs"/>
    <property type="match status" value="1"/>
</dbReference>
<dbReference type="InterPro" id="IPR014729">
    <property type="entry name" value="Rossmann-like_a/b/a_fold"/>
</dbReference>
<comment type="pathway">
    <text evidence="1">Cofactor biosynthesis; NAD(+) biosynthesis.</text>
</comment>
<dbReference type="SUPFAM" id="SSF52374">
    <property type="entry name" value="Nucleotidylyl transferase"/>
    <property type="match status" value="1"/>
</dbReference>
<name>A0A644YW75_9ZZZZ</name>
<evidence type="ECO:0000256" key="4">
    <source>
        <dbReference type="ARBA" id="ARBA00022695"/>
    </source>
</evidence>
<gene>
    <name evidence="9" type="primary">nadD_23</name>
    <name evidence="9" type="ORF">SDC9_78660</name>
</gene>
<evidence type="ECO:0000313" key="9">
    <source>
        <dbReference type="EMBL" id="MPM32101.1"/>
    </source>
</evidence>
<evidence type="ECO:0000256" key="3">
    <source>
        <dbReference type="ARBA" id="ARBA00022679"/>
    </source>
</evidence>
<reference evidence="9" key="1">
    <citation type="submission" date="2019-08" db="EMBL/GenBank/DDBJ databases">
        <authorList>
            <person name="Kucharzyk K."/>
            <person name="Murdoch R.W."/>
            <person name="Higgins S."/>
            <person name="Loffler F."/>
        </authorList>
    </citation>
    <scope>NUCLEOTIDE SEQUENCE</scope>
</reference>
<keyword evidence="2" id="KW-0662">Pyridine nucleotide biosynthesis</keyword>
<protein>
    <submittedName>
        <fullName evidence="9">Nicotinate-nucleotide adenylyltransferase</fullName>
        <ecNumber evidence="9">2.7.7.18</ecNumber>
    </submittedName>
</protein>
<evidence type="ECO:0000256" key="5">
    <source>
        <dbReference type="ARBA" id="ARBA00022741"/>
    </source>
</evidence>
<dbReference type="CDD" id="cd02165">
    <property type="entry name" value="NMNAT"/>
    <property type="match status" value="1"/>
</dbReference>
<evidence type="ECO:0000256" key="6">
    <source>
        <dbReference type="ARBA" id="ARBA00022840"/>
    </source>
</evidence>
<sequence>MNVALYFGSFDPLHIGHISICRYLLKTTGIDQLRLVVSPKNPLKDGSRVSDPQKRLENVRSAVKRARLGRRVTVSDVEFNMPPPLFTLNTLRKLHTEEPGIRFILIIGADNLAIIEKWHKWKELLQDYTVWVYPRHGYDADALCLKYGCQVLRAPMIEISSTQIREAEQRGVDMSGFKA</sequence>
<keyword evidence="7" id="KW-0520">NAD</keyword>
<dbReference type="UniPathway" id="UPA00253"/>
<dbReference type="GO" id="GO:0005524">
    <property type="term" value="F:ATP binding"/>
    <property type="evidence" value="ECO:0007669"/>
    <property type="project" value="UniProtKB-KW"/>
</dbReference>
<dbReference type="AlphaFoldDB" id="A0A644YW75"/>
<dbReference type="InterPro" id="IPR005248">
    <property type="entry name" value="NadD/NMNAT"/>
</dbReference>
<dbReference type="NCBIfam" id="TIGR00482">
    <property type="entry name" value="nicotinate (nicotinamide) nucleotide adenylyltransferase"/>
    <property type="match status" value="1"/>
</dbReference>
<dbReference type="PANTHER" id="PTHR39321">
    <property type="entry name" value="NICOTINATE-NUCLEOTIDE ADENYLYLTRANSFERASE-RELATED"/>
    <property type="match status" value="1"/>
</dbReference>
<evidence type="ECO:0000256" key="7">
    <source>
        <dbReference type="ARBA" id="ARBA00023027"/>
    </source>
</evidence>
<keyword evidence="6" id="KW-0067">ATP-binding</keyword>
<dbReference type="EMBL" id="VSSQ01006270">
    <property type="protein sequence ID" value="MPM32101.1"/>
    <property type="molecule type" value="Genomic_DNA"/>
</dbReference>
<proteinExistence type="inferred from homology"/>
<dbReference type="GO" id="GO:0009435">
    <property type="term" value="P:NAD+ biosynthetic process"/>
    <property type="evidence" value="ECO:0007669"/>
    <property type="project" value="UniProtKB-UniPathway"/>
</dbReference>
<keyword evidence="3 9" id="KW-0808">Transferase</keyword>
<keyword evidence="5" id="KW-0547">Nucleotide-binding</keyword>
<dbReference type="HAMAP" id="MF_00244">
    <property type="entry name" value="NaMN_adenylyltr"/>
    <property type="match status" value="1"/>
</dbReference>